<reference evidence="6 7" key="1">
    <citation type="submission" date="2017-09" db="EMBL/GenBank/DDBJ databases">
        <title>FDA dAtabase for Regulatory Grade micrObial Sequences (FDA-ARGOS): Supporting development and validation of Infectious Disease Dx tests.</title>
        <authorList>
            <person name="Kerrigan L."/>
            <person name="Long C."/>
            <person name="Tallon L.J."/>
            <person name="Sadzewicz L."/>
            <person name="Ott S."/>
            <person name="Zhao X."/>
            <person name="Nagaraj S."/>
            <person name="Vavikolanu K."/>
            <person name="Aluvathingal J."/>
            <person name="Nadendla S."/>
            <person name="Sichtig H."/>
        </authorList>
    </citation>
    <scope>NUCLEOTIDE SEQUENCE [LARGE SCALE GENOMIC DNA]</scope>
    <source>
        <strain evidence="6 7">FDAARGOS_423</strain>
    </source>
</reference>
<organism evidence="5 8">
    <name type="scientific">Clostridium sporogenes</name>
    <dbReference type="NCBI Taxonomy" id="1509"/>
    <lineage>
        <taxon>Bacteria</taxon>
        <taxon>Bacillati</taxon>
        <taxon>Bacillota</taxon>
        <taxon>Clostridia</taxon>
        <taxon>Eubacteriales</taxon>
        <taxon>Clostridiaceae</taxon>
        <taxon>Clostridium</taxon>
    </lineage>
</organism>
<evidence type="ECO:0000313" key="7">
    <source>
        <dbReference type="Proteomes" id="UP000223854"/>
    </source>
</evidence>
<proteinExistence type="inferred from homology"/>
<evidence type="ECO:0000256" key="1">
    <source>
        <dbReference type="ARBA" id="ARBA00006814"/>
    </source>
</evidence>
<evidence type="ECO:0000313" key="5">
    <source>
        <dbReference type="EMBL" id="NFR60519.1"/>
    </source>
</evidence>
<dbReference type="NCBIfam" id="TIGR00072">
    <property type="entry name" value="hydrog_prot"/>
    <property type="match status" value="1"/>
</dbReference>
<keyword evidence="4" id="KW-0378">Hydrolase</keyword>
<dbReference type="Gene3D" id="3.40.50.1450">
    <property type="entry name" value="HybD-like"/>
    <property type="match status" value="1"/>
</dbReference>
<comment type="similarity">
    <text evidence="1">Belongs to the peptidase A31 family.</text>
</comment>
<dbReference type="EMBL" id="SXCS01000002">
    <property type="protein sequence ID" value="NFR60519.1"/>
    <property type="molecule type" value="Genomic_DNA"/>
</dbReference>
<dbReference type="AlphaFoldDB" id="A0A6B4UW36"/>
<evidence type="ECO:0000313" key="6">
    <source>
        <dbReference type="EMBL" id="PHH00290.1"/>
    </source>
</evidence>
<evidence type="ECO:0000256" key="3">
    <source>
        <dbReference type="ARBA" id="ARBA00022750"/>
    </source>
</evidence>
<keyword evidence="3" id="KW-0064">Aspartyl protease</keyword>
<name>A0A6B4UW36_CLOSG</name>
<accession>A0A6B4UW36</accession>
<dbReference type="GO" id="GO:0004190">
    <property type="term" value="F:aspartic-type endopeptidase activity"/>
    <property type="evidence" value="ECO:0007669"/>
    <property type="project" value="UniProtKB-KW"/>
</dbReference>
<evidence type="ECO:0000256" key="2">
    <source>
        <dbReference type="ARBA" id="ARBA00022670"/>
    </source>
</evidence>
<keyword evidence="7" id="KW-1185">Reference proteome</keyword>
<dbReference type="Proteomes" id="UP000486601">
    <property type="component" value="Unassembled WGS sequence"/>
</dbReference>
<dbReference type="EMBL" id="PDLH01000007">
    <property type="protein sequence ID" value="PHH00290.1"/>
    <property type="molecule type" value="Genomic_DNA"/>
</dbReference>
<dbReference type="CDD" id="cd00518">
    <property type="entry name" value="H2MP"/>
    <property type="match status" value="1"/>
</dbReference>
<dbReference type="GO" id="GO:0008047">
    <property type="term" value="F:enzyme activator activity"/>
    <property type="evidence" value="ECO:0007669"/>
    <property type="project" value="InterPro"/>
</dbReference>
<dbReference type="GO" id="GO:0016485">
    <property type="term" value="P:protein processing"/>
    <property type="evidence" value="ECO:0007669"/>
    <property type="project" value="TreeGrafter"/>
</dbReference>
<dbReference type="PRINTS" id="PR00446">
    <property type="entry name" value="HYDRGNUPTAKE"/>
</dbReference>
<reference evidence="5 8" key="2">
    <citation type="submission" date="2019-04" db="EMBL/GenBank/DDBJ databases">
        <title>Genome sequencing of Clostridium botulinum Groups I-IV and Clostridium butyricum.</title>
        <authorList>
            <person name="Brunt J."/>
            <person name="Van Vliet A.H.M."/>
            <person name="Stringer S.C."/>
            <person name="Carter A.T."/>
            <person name="Peck M.W."/>
        </authorList>
    </citation>
    <scope>NUCLEOTIDE SEQUENCE [LARGE SCALE GENOMIC DNA]</scope>
    <source>
        <strain evidence="5 8">IFR 18/108</strain>
    </source>
</reference>
<dbReference type="PANTHER" id="PTHR30302:SF1">
    <property type="entry name" value="HYDROGENASE 2 MATURATION PROTEASE"/>
    <property type="match status" value="1"/>
</dbReference>
<keyword evidence="2 5" id="KW-0645">Protease</keyword>
<evidence type="ECO:0000256" key="4">
    <source>
        <dbReference type="ARBA" id="ARBA00022801"/>
    </source>
</evidence>
<dbReference type="PANTHER" id="PTHR30302">
    <property type="entry name" value="HYDROGENASE 1 MATURATION PROTEASE"/>
    <property type="match status" value="1"/>
</dbReference>
<dbReference type="InterPro" id="IPR023430">
    <property type="entry name" value="Pept_HybD-like_dom_sf"/>
</dbReference>
<dbReference type="Pfam" id="PF01750">
    <property type="entry name" value="HycI"/>
    <property type="match status" value="1"/>
</dbReference>
<dbReference type="Proteomes" id="UP000223854">
    <property type="component" value="Unassembled WGS sequence"/>
</dbReference>
<gene>
    <name evidence="6" type="ORF">CRX47_10700</name>
    <name evidence="5" type="ORF">FDF70_03185</name>
</gene>
<dbReference type="SUPFAM" id="SSF53163">
    <property type="entry name" value="HybD-like"/>
    <property type="match status" value="1"/>
</dbReference>
<sequence length="155" mass="17536">MAIKVIAIGNILMGDDGIAIEIAKNIQGFLKKNNIEVIIGETDFEYCLSNIKKDDFLFILDAGYYGKKIGDITTLSLDNYTSHKKGYTQHSYSFIDLVKLYYKETKGYILAIEVSNIDYTLEISKELKANMNKISNEIISIIIKEIKSLDKSSVF</sequence>
<comment type="caution">
    <text evidence="5">The sequence shown here is derived from an EMBL/GenBank/DDBJ whole genome shotgun (WGS) entry which is preliminary data.</text>
</comment>
<dbReference type="InterPro" id="IPR000671">
    <property type="entry name" value="Peptidase_A31"/>
</dbReference>
<protein>
    <submittedName>
        <fullName evidence="5">Hydrogenase maturation protease</fullName>
    </submittedName>
</protein>
<evidence type="ECO:0000313" key="8">
    <source>
        <dbReference type="Proteomes" id="UP000486601"/>
    </source>
</evidence>